<dbReference type="PANTHER" id="PTHR22617">
    <property type="entry name" value="CHEMOTAXIS SENSOR HISTIDINE KINASE-RELATED"/>
    <property type="match status" value="1"/>
</dbReference>
<protein>
    <submittedName>
        <fullName evidence="3">Chemotaxis protein CheW</fullName>
    </submittedName>
</protein>
<evidence type="ECO:0000256" key="1">
    <source>
        <dbReference type="SAM" id="MobiDB-lite"/>
    </source>
</evidence>
<sequence>MSDEALPVGGALEALPGPALRGPAVRGPTRPDAAGRRARLRQYQQQLLERMQAARTSGGTRLHQLGVMIGTERFLIDLTQTGEIVPLAPICAVPLTQPWYLGLSNIRGSLIGIIDYARYLDAGATAIAPESRMLTFAQGLGFNCAILVSRVYGLRQASSMQVAGEGLVDADNNAWLVLDLAELVQNPRFLHVAASA</sequence>
<evidence type="ECO:0000313" key="4">
    <source>
        <dbReference type="Proteomes" id="UP000809349"/>
    </source>
</evidence>
<dbReference type="InterPro" id="IPR002545">
    <property type="entry name" value="CheW-lke_dom"/>
</dbReference>
<dbReference type="InterPro" id="IPR036061">
    <property type="entry name" value="CheW-like_dom_sf"/>
</dbReference>
<dbReference type="Pfam" id="PF01584">
    <property type="entry name" value="CheW"/>
    <property type="match status" value="1"/>
</dbReference>
<dbReference type="RefSeq" id="WP_223468227.1">
    <property type="nucleotide sequence ID" value="NZ_JAFBIL020000004.1"/>
</dbReference>
<dbReference type="Gene3D" id="2.30.30.40">
    <property type="entry name" value="SH3 Domains"/>
    <property type="match status" value="1"/>
</dbReference>
<reference evidence="3 4" key="1">
    <citation type="submission" date="2021-08" db="EMBL/GenBank/DDBJ databases">
        <title>Massilia sp. R798.</title>
        <authorList>
            <person name="Baek J.H."/>
            <person name="Jung H.S."/>
            <person name="Kim K.R."/>
            <person name="Jeon C.O."/>
        </authorList>
    </citation>
    <scope>NUCLEOTIDE SEQUENCE [LARGE SCALE GENOMIC DNA]</scope>
    <source>
        <strain evidence="3 4">R798</strain>
    </source>
</reference>
<name>A0ABS7SNH6_9BURK</name>
<evidence type="ECO:0000259" key="2">
    <source>
        <dbReference type="PROSITE" id="PS50851"/>
    </source>
</evidence>
<proteinExistence type="predicted"/>
<organism evidence="3 4">
    <name type="scientific">Massilia soli</name>
    <dbReference type="NCBI Taxonomy" id="2792854"/>
    <lineage>
        <taxon>Bacteria</taxon>
        <taxon>Pseudomonadati</taxon>
        <taxon>Pseudomonadota</taxon>
        <taxon>Betaproteobacteria</taxon>
        <taxon>Burkholderiales</taxon>
        <taxon>Oxalobacteraceae</taxon>
        <taxon>Telluria group</taxon>
        <taxon>Massilia</taxon>
    </lineage>
</organism>
<dbReference type="Gene3D" id="2.40.50.180">
    <property type="entry name" value="CheA-289, Domain 4"/>
    <property type="match status" value="1"/>
</dbReference>
<dbReference type="Proteomes" id="UP000809349">
    <property type="component" value="Unassembled WGS sequence"/>
</dbReference>
<feature type="region of interest" description="Disordered" evidence="1">
    <location>
        <begin position="1"/>
        <end position="36"/>
    </location>
</feature>
<dbReference type="PROSITE" id="PS50851">
    <property type="entry name" value="CHEW"/>
    <property type="match status" value="1"/>
</dbReference>
<dbReference type="InterPro" id="IPR039315">
    <property type="entry name" value="CheW"/>
</dbReference>
<feature type="domain" description="CheW-like" evidence="2">
    <location>
        <begin position="61"/>
        <end position="196"/>
    </location>
</feature>
<accession>A0ABS7SNH6</accession>
<keyword evidence="4" id="KW-1185">Reference proteome</keyword>
<evidence type="ECO:0000313" key="3">
    <source>
        <dbReference type="EMBL" id="MBZ2207733.1"/>
    </source>
</evidence>
<dbReference type="SUPFAM" id="SSF50341">
    <property type="entry name" value="CheW-like"/>
    <property type="match status" value="1"/>
</dbReference>
<dbReference type="PANTHER" id="PTHR22617:SF43">
    <property type="entry name" value="PROTEIN PILI"/>
    <property type="match status" value="1"/>
</dbReference>
<dbReference type="SMART" id="SM00260">
    <property type="entry name" value="CheW"/>
    <property type="match status" value="1"/>
</dbReference>
<comment type="caution">
    <text evidence="3">The sequence shown here is derived from an EMBL/GenBank/DDBJ whole genome shotgun (WGS) entry which is preliminary data.</text>
</comment>
<gene>
    <name evidence="3" type="ORF">I4X03_010730</name>
</gene>
<dbReference type="EMBL" id="JAFBIL020000004">
    <property type="protein sequence ID" value="MBZ2207733.1"/>
    <property type="molecule type" value="Genomic_DNA"/>
</dbReference>